<evidence type="ECO:0000256" key="3">
    <source>
        <dbReference type="ARBA" id="ARBA00012744"/>
    </source>
</evidence>
<dbReference type="EC" id="3.2.1.21" evidence="3"/>
<dbReference type="Pfam" id="PF01915">
    <property type="entry name" value="Glyco_hydro_3_C"/>
    <property type="match status" value="1"/>
</dbReference>
<evidence type="ECO:0000259" key="11">
    <source>
        <dbReference type="SMART" id="SM01217"/>
    </source>
</evidence>
<evidence type="ECO:0000256" key="9">
    <source>
        <dbReference type="ARBA" id="ARBA00032594"/>
    </source>
</evidence>
<reference evidence="12 13" key="1">
    <citation type="journal article" date="2012" name="J. Bacteriol.">
        <title>Genome sequence of benzo(a)pyrene-degrading bacterium Novosphingobium pentaromativorans US6-1.</title>
        <authorList>
            <person name="Luo Y.R."/>
            <person name="Kang S.G."/>
            <person name="Kim S.J."/>
            <person name="Kim M.R."/>
            <person name="Li N."/>
            <person name="Lee J.H."/>
            <person name="Kwon K.K."/>
        </authorList>
    </citation>
    <scope>NUCLEOTIDE SEQUENCE [LARGE SCALE GENOMIC DNA]</scope>
    <source>
        <strain evidence="12 13">US6-1</strain>
    </source>
</reference>
<sequence>MSRRTLMQGAVAAALMSRPVFGMGLSQVSGKLPRSIERLVGQMTPEEKAGQLNFVTSAIAGPAALRINPEFSNRSSEQQLEMIRSGQLTGIFNAAGTEWLGRAQRAALESRLKIPAMFAADVIHGFRTVFPVPLGESASFEPDLAERTARRTAIEAAATGIDWTFAPMIDVSRDARWGRTVEGVGEDVLLAKRMASARVRGFQGEGVNRPDTMLACPKHFAGYGAAEGGLDYNTVDVSQRTLREVHLPPFQAAFEAGAVSTMAAFNELSGIPATANRWLLSDVLRGEWDFDGVVVSDYTAIAELIAHGFAADEREAAKRAFMAGVDIDMQSGLYLSHLPELVRSGEVPMARLDQAVRRVLLLKHRLGLFDDPFVRINSPAASRPVPPLDRALAREAAQRSIVMLKNEGDVLPLGKDRRIALIGPFAEGHRDLVGPWTLFGTDADAVDLATAVRAAVGEGAQVTVTAGSKAEDAIDGGIEAAVAAARAADVVVLAIGEPAMFSGEAASRAEPKIPAAQQALAEAVAATGKPVVVVLKNGRALALEGAVVDASAILVTWFLGTESGTAIADILFGETGPSARLPVSFPRNAGQAPYYYDHKSTGRPDPVGRLSGFKAHYQGIPNSALFPFGHGLTYGKIAYSNLSVGNAKLESGGSLTVSATVTNSGTRDAEEVVQLYVHDRAASVTRPVRELKDFRKVRLAPGQSETVQFTLTRADLTFVGDGMEWTVEPGTFDVWIAPSAESADAPHATFELV</sequence>
<dbReference type="AlphaFoldDB" id="G6E741"/>
<proteinExistence type="inferred from homology"/>
<dbReference type="GO" id="GO:0008422">
    <property type="term" value="F:beta-glucosidase activity"/>
    <property type="evidence" value="ECO:0007669"/>
    <property type="project" value="UniProtKB-EC"/>
</dbReference>
<evidence type="ECO:0000256" key="5">
    <source>
        <dbReference type="ARBA" id="ARBA00022801"/>
    </source>
</evidence>
<keyword evidence="4" id="KW-0732">Signal</keyword>
<dbReference type="GO" id="GO:0009251">
    <property type="term" value="P:glucan catabolic process"/>
    <property type="evidence" value="ECO:0007669"/>
    <property type="project" value="TreeGrafter"/>
</dbReference>
<dbReference type="FunFam" id="3.20.20.300:FF:000005">
    <property type="entry name" value="Periplasmic beta-glucosidase"/>
    <property type="match status" value="1"/>
</dbReference>
<dbReference type="PANTHER" id="PTHR30620">
    <property type="entry name" value="PERIPLASMIC BETA-GLUCOSIDASE-RELATED"/>
    <property type="match status" value="1"/>
</dbReference>
<feature type="domain" description="Fibronectin type III-like" evidence="11">
    <location>
        <begin position="671"/>
        <end position="740"/>
    </location>
</feature>
<dbReference type="InterPro" id="IPR026891">
    <property type="entry name" value="Fn3-like"/>
</dbReference>
<keyword evidence="5 10" id="KW-0378">Hydrolase</keyword>
<dbReference type="FunFam" id="2.60.40.10:FF:000495">
    <property type="entry name" value="Periplasmic beta-glucosidase"/>
    <property type="match status" value="1"/>
</dbReference>
<dbReference type="InterPro" id="IPR019800">
    <property type="entry name" value="Glyco_hydro_3_AS"/>
</dbReference>
<protein>
    <recommendedName>
        <fullName evidence="3">beta-glucosidase</fullName>
        <ecNumber evidence="3">3.2.1.21</ecNumber>
    </recommendedName>
    <alternativeName>
        <fullName evidence="9">Beta-D-glucoside glucohydrolase</fullName>
    </alternativeName>
    <alternativeName>
        <fullName evidence="7">Cellobiase</fullName>
    </alternativeName>
    <alternativeName>
        <fullName evidence="8">Gentiobiase</fullName>
    </alternativeName>
</protein>
<accession>G6E741</accession>
<gene>
    <name evidence="12" type="ORF">NSU_0162</name>
</gene>
<dbReference type="InterPro" id="IPR001764">
    <property type="entry name" value="Glyco_hydro_3_N"/>
</dbReference>
<dbReference type="SMART" id="SM01217">
    <property type="entry name" value="Fn3_like"/>
    <property type="match status" value="1"/>
</dbReference>
<evidence type="ECO:0000313" key="13">
    <source>
        <dbReference type="Proteomes" id="UP000004030"/>
    </source>
</evidence>
<comment type="catalytic activity">
    <reaction evidence="1">
        <text>Hydrolysis of terminal, non-reducing beta-D-glucosyl residues with release of beta-D-glucose.</text>
        <dbReference type="EC" id="3.2.1.21"/>
    </reaction>
</comment>
<dbReference type="Gene3D" id="3.20.20.300">
    <property type="entry name" value="Glycoside hydrolase, family 3, N-terminal domain"/>
    <property type="match status" value="1"/>
</dbReference>
<dbReference type="eggNOG" id="COG1472">
    <property type="taxonomic scope" value="Bacteria"/>
</dbReference>
<dbReference type="InterPro" id="IPR013783">
    <property type="entry name" value="Ig-like_fold"/>
</dbReference>
<dbReference type="Gene3D" id="2.60.40.10">
    <property type="entry name" value="Immunoglobulins"/>
    <property type="match status" value="1"/>
</dbReference>
<dbReference type="InterPro" id="IPR036881">
    <property type="entry name" value="Glyco_hydro_3_C_sf"/>
</dbReference>
<evidence type="ECO:0000256" key="2">
    <source>
        <dbReference type="ARBA" id="ARBA00005336"/>
    </source>
</evidence>
<dbReference type="PANTHER" id="PTHR30620:SF16">
    <property type="entry name" value="LYSOSOMAL BETA GLUCOSIDASE"/>
    <property type="match status" value="1"/>
</dbReference>
<evidence type="ECO:0000256" key="4">
    <source>
        <dbReference type="ARBA" id="ARBA00022729"/>
    </source>
</evidence>
<evidence type="ECO:0000313" key="12">
    <source>
        <dbReference type="EMBL" id="EHJ62868.1"/>
    </source>
</evidence>
<evidence type="ECO:0000256" key="8">
    <source>
        <dbReference type="ARBA" id="ARBA00032194"/>
    </source>
</evidence>
<keyword evidence="13" id="KW-1185">Reference proteome</keyword>
<dbReference type="Pfam" id="PF14310">
    <property type="entry name" value="Fn3-like"/>
    <property type="match status" value="1"/>
</dbReference>
<comment type="caution">
    <text evidence="12">The sequence shown here is derived from an EMBL/GenBank/DDBJ whole genome shotgun (WGS) entry which is preliminary data.</text>
</comment>
<dbReference type="InterPro" id="IPR051915">
    <property type="entry name" value="Cellulose_Degrad_GH3"/>
</dbReference>
<dbReference type="EMBL" id="AGFM01000005">
    <property type="protein sequence ID" value="EHJ62868.1"/>
    <property type="molecule type" value="Genomic_DNA"/>
</dbReference>
<dbReference type="SUPFAM" id="SSF51445">
    <property type="entry name" value="(Trans)glycosidases"/>
    <property type="match status" value="1"/>
</dbReference>
<dbReference type="STRING" id="1088721.JI59_19320"/>
<comment type="similarity">
    <text evidence="2 10">Belongs to the glycosyl hydrolase 3 family.</text>
</comment>
<organism evidence="12 13">
    <name type="scientific">Novosphingobium pentaromativorans US6-1</name>
    <dbReference type="NCBI Taxonomy" id="1088721"/>
    <lineage>
        <taxon>Bacteria</taxon>
        <taxon>Pseudomonadati</taxon>
        <taxon>Pseudomonadota</taxon>
        <taxon>Alphaproteobacteria</taxon>
        <taxon>Sphingomonadales</taxon>
        <taxon>Sphingomonadaceae</taxon>
        <taxon>Novosphingobium</taxon>
    </lineage>
</organism>
<evidence type="ECO:0000256" key="6">
    <source>
        <dbReference type="ARBA" id="ARBA00023295"/>
    </source>
</evidence>
<dbReference type="Pfam" id="PF00933">
    <property type="entry name" value="Glyco_hydro_3"/>
    <property type="match status" value="1"/>
</dbReference>
<dbReference type="InterPro" id="IPR017853">
    <property type="entry name" value="GH"/>
</dbReference>
<dbReference type="Gene3D" id="3.40.50.1700">
    <property type="entry name" value="Glycoside hydrolase family 3 C-terminal domain"/>
    <property type="match status" value="1"/>
</dbReference>
<dbReference type="SUPFAM" id="SSF52279">
    <property type="entry name" value="Beta-D-glucan exohydrolase, C-terminal domain"/>
    <property type="match status" value="1"/>
</dbReference>
<dbReference type="Proteomes" id="UP000004030">
    <property type="component" value="Unassembled WGS sequence"/>
</dbReference>
<dbReference type="PROSITE" id="PS00775">
    <property type="entry name" value="GLYCOSYL_HYDROL_F3"/>
    <property type="match status" value="1"/>
</dbReference>
<evidence type="ECO:0000256" key="10">
    <source>
        <dbReference type="RuleBase" id="RU361161"/>
    </source>
</evidence>
<name>G6E741_9SPHN</name>
<keyword evidence="6 10" id="KW-0326">Glycosidase</keyword>
<dbReference type="InterPro" id="IPR002772">
    <property type="entry name" value="Glyco_hydro_3_C"/>
</dbReference>
<dbReference type="PATRIC" id="fig|1088721.3.peg.158"/>
<evidence type="ECO:0000256" key="7">
    <source>
        <dbReference type="ARBA" id="ARBA00031448"/>
    </source>
</evidence>
<evidence type="ECO:0000256" key="1">
    <source>
        <dbReference type="ARBA" id="ARBA00000448"/>
    </source>
</evidence>
<dbReference type="InterPro" id="IPR036962">
    <property type="entry name" value="Glyco_hydro_3_N_sf"/>
</dbReference>
<dbReference type="PRINTS" id="PR00133">
    <property type="entry name" value="GLHYDRLASE3"/>
</dbReference>